<dbReference type="GO" id="GO:0015297">
    <property type="term" value="F:antiporter activity"/>
    <property type="evidence" value="ECO:0007669"/>
    <property type="project" value="InterPro"/>
</dbReference>
<feature type="region of interest" description="Disordered" evidence="15">
    <location>
        <begin position="303"/>
        <end position="352"/>
    </location>
</feature>
<dbReference type="GO" id="GO:1990961">
    <property type="term" value="P:xenobiotic detoxification by transmembrane export across the plasma membrane"/>
    <property type="evidence" value="ECO:0007669"/>
    <property type="project" value="InterPro"/>
</dbReference>
<dbReference type="Pfam" id="PF01025">
    <property type="entry name" value="GrpE"/>
    <property type="match status" value="1"/>
</dbReference>
<keyword evidence="9" id="KW-0346">Stress response</keyword>
<evidence type="ECO:0000256" key="10">
    <source>
        <dbReference type="ARBA" id="ARBA00023136"/>
    </source>
</evidence>
<dbReference type="SUPFAM" id="SSF51064">
    <property type="entry name" value="Head domain of nucleotide exchange factor GrpE"/>
    <property type="match status" value="1"/>
</dbReference>
<comment type="subcellular location">
    <subcellularLocation>
        <location evidence="2">Cytoplasm</location>
    </subcellularLocation>
    <subcellularLocation>
        <location evidence="1">Membrane</location>
        <topology evidence="1">Multi-pass membrane protein</topology>
    </subcellularLocation>
    <subcellularLocation>
        <location evidence="12">Mitochondrion matrix</location>
    </subcellularLocation>
</comment>
<evidence type="ECO:0000313" key="17">
    <source>
        <dbReference type="Proteomes" id="UP000834106"/>
    </source>
</evidence>
<dbReference type="GO" id="GO:0051087">
    <property type="term" value="F:protein-folding chaperone binding"/>
    <property type="evidence" value="ECO:0007669"/>
    <property type="project" value="InterPro"/>
</dbReference>
<dbReference type="InterPro" id="IPR000740">
    <property type="entry name" value="GrpE"/>
</dbReference>
<dbReference type="InterPro" id="IPR009012">
    <property type="entry name" value="GrpE_head"/>
</dbReference>
<evidence type="ECO:0000256" key="11">
    <source>
        <dbReference type="ARBA" id="ARBA00023186"/>
    </source>
</evidence>
<dbReference type="NCBIfam" id="NF010741">
    <property type="entry name" value="PRK14143.1"/>
    <property type="match status" value="1"/>
</dbReference>
<feature type="transmembrane region" description="Helical" evidence="13">
    <location>
        <begin position="690"/>
        <end position="714"/>
    </location>
</feature>
<keyword evidence="17" id="KW-1185">Reference proteome</keyword>
<dbReference type="PROSITE" id="PS01071">
    <property type="entry name" value="GRPE"/>
    <property type="match status" value="1"/>
</dbReference>
<dbReference type="PRINTS" id="PR00773">
    <property type="entry name" value="GRPEPROTEIN"/>
</dbReference>
<dbReference type="Gene3D" id="2.30.22.10">
    <property type="entry name" value="Head domain of nucleotide exchange factor GrpE"/>
    <property type="match status" value="1"/>
</dbReference>
<accession>A0AAD2DI24</accession>
<dbReference type="Gene3D" id="3.90.20.20">
    <property type="match status" value="1"/>
</dbReference>
<comment type="similarity">
    <text evidence="3">Belongs to the GrpE family.</text>
</comment>
<dbReference type="GO" id="GO:0006457">
    <property type="term" value="P:protein folding"/>
    <property type="evidence" value="ECO:0007669"/>
    <property type="project" value="InterPro"/>
</dbReference>
<evidence type="ECO:0000313" key="16">
    <source>
        <dbReference type="EMBL" id="CAI9754779.1"/>
    </source>
</evidence>
<feature type="transmembrane region" description="Helical" evidence="13">
    <location>
        <begin position="572"/>
        <end position="595"/>
    </location>
</feature>
<dbReference type="GO" id="GO:0042803">
    <property type="term" value="F:protein homodimerization activity"/>
    <property type="evidence" value="ECO:0007669"/>
    <property type="project" value="InterPro"/>
</dbReference>
<dbReference type="EMBL" id="OU503036">
    <property type="protein sequence ID" value="CAI9754779.1"/>
    <property type="molecule type" value="Genomic_DNA"/>
</dbReference>
<evidence type="ECO:0000256" key="9">
    <source>
        <dbReference type="ARBA" id="ARBA00023016"/>
    </source>
</evidence>
<dbReference type="PANTHER" id="PTHR11206">
    <property type="entry name" value="MULTIDRUG RESISTANCE PROTEIN"/>
    <property type="match status" value="1"/>
</dbReference>
<evidence type="ECO:0000256" key="13">
    <source>
        <dbReference type="RuleBase" id="RU004914"/>
    </source>
</evidence>
<proteinExistence type="inferred from homology"/>
<feature type="coiled-coil region" evidence="14">
    <location>
        <begin position="139"/>
        <end position="173"/>
    </location>
</feature>
<dbReference type="InterPro" id="IPR045069">
    <property type="entry name" value="MATE_euk"/>
</dbReference>
<keyword evidence="10 13" id="KW-0472">Membrane</keyword>
<comment type="similarity">
    <text evidence="4 13">Belongs to the multi antimicrobial extrusion (MATE) (TC 2.A.66.1) family.</text>
</comment>
<dbReference type="GO" id="GO:0000774">
    <property type="term" value="F:adenyl-nucleotide exchange factor activity"/>
    <property type="evidence" value="ECO:0007669"/>
    <property type="project" value="InterPro"/>
</dbReference>
<feature type="transmembrane region" description="Helical" evidence="13">
    <location>
        <begin position="541"/>
        <end position="560"/>
    </location>
</feature>
<dbReference type="GO" id="GO:0042910">
    <property type="term" value="F:xenobiotic transmembrane transporter activity"/>
    <property type="evidence" value="ECO:0007669"/>
    <property type="project" value="InterPro"/>
</dbReference>
<name>A0AAD2DI24_9LAMI</name>
<feature type="transmembrane region" description="Helical" evidence="13">
    <location>
        <begin position="475"/>
        <end position="499"/>
    </location>
</feature>
<feature type="transmembrane region" description="Helical" evidence="13">
    <location>
        <begin position="734"/>
        <end position="751"/>
    </location>
</feature>
<dbReference type="InterPro" id="IPR013805">
    <property type="entry name" value="GrpE_CC"/>
</dbReference>
<evidence type="ECO:0000256" key="15">
    <source>
        <dbReference type="SAM" id="MobiDB-lite"/>
    </source>
</evidence>
<feature type="transmembrane region" description="Helical" evidence="13">
    <location>
        <begin position="616"/>
        <end position="640"/>
    </location>
</feature>
<feature type="transmembrane region" description="Helical" evidence="13">
    <location>
        <begin position="511"/>
        <end position="529"/>
    </location>
</feature>
<dbReference type="Pfam" id="PF01554">
    <property type="entry name" value="MatE"/>
    <property type="match status" value="2"/>
</dbReference>
<dbReference type="CDD" id="cd13132">
    <property type="entry name" value="MATE_eukaryotic"/>
    <property type="match status" value="1"/>
</dbReference>
<evidence type="ECO:0000256" key="1">
    <source>
        <dbReference type="ARBA" id="ARBA00004141"/>
    </source>
</evidence>
<dbReference type="SUPFAM" id="SSF58014">
    <property type="entry name" value="Coiled-coil domain of nucleotide exchange factor GrpE"/>
    <property type="match status" value="1"/>
</dbReference>
<dbReference type="HAMAP" id="MF_01151">
    <property type="entry name" value="GrpE"/>
    <property type="match status" value="1"/>
</dbReference>
<dbReference type="AlphaFoldDB" id="A0AAD2DI24"/>
<dbReference type="Proteomes" id="UP000834106">
    <property type="component" value="Chromosome 1"/>
</dbReference>
<evidence type="ECO:0000256" key="6">
    <source>
        <dbReference type="ARBA" id="ARBA00022490"/>
    </source>
</evidence>
<evidence type="ECO:0000256" key="5">
    <source>
        <dbReference type="ARBA" id="ARBA00011738"/>
    </source>
</evidence>
<feature type="transmembrane region" description="Helical" evidence="13">
    <location>
        <begin position="793"/>
        <end position="814"/>
    </location>
</feature>
<evidence type="ECO:0000256" key="2">
    <source>
        <dbReference type="ARBA" id="ARBA00004496"/>
    </source>
</evidence>
<reference evidence="16" key="1">
    <citation type="submission" date="2023-05" db="EMBL/GenBank/DDBJ databases">
        <authorList>
            <person name="Huff M."/>
        </authorList>
    </citation>
    <scope>NUCLEOTIDE SEQUENCE</scope>
</reference>
<evidence type="ECO:0000256" key="4">
    <source>
        <dbReference type="ARBA" id="ARBA00010199"/>
    </source>
</evidence>
<dbReference type="GO" id="GO:0005759">
    <property type="term" value="C:mitochondrial matrix"/>
    <property type="evidence" value="ECO:0007669"/>
    <property type="project" value="UniProtKB-SubCell"/>
</dbReference>
<dbReference type="FunFam" id="2.30.22.10:FF:000001">
    <property type="entry name" value="Protein GrpE"/>
    <property type="match status" value="1"/>
</dbReference>
<dbReference type="NCBIfam" id="TIGR00797">
    <property type="entry name" value="matE"/>
    <property type="match status" value="1"/>
</dbReference>
<keyword evidence="6" id="KW-0963">Cytoplasm</keyword>
<keyword evidence="14" id="KW-0175">Coiled coil</keyword>
<keyword evidence="8 13" id="KW-1133">Transmembrane helix</keyword>
<evidence type="ECO:0000256" key="14">
    <source>
        <dbReference type="SAM" id="Coils"/>
    </source>
</evidence>
<keyword evidence="11 12" id="KW-0143">Chaperone</keyword>
<dbReference type="GO" id="GO:0016020">
    <property type="term" value="C:membrane"/>
    <property type="evidence" value="ECO:0007669"/>
    <property type="project" value="UniProtKB-SubCell"/>
</dbReference>
<protein>
    <recommendedName>
        <fullName evidence="12 13">Multifunctional fusion protein</fullName>
    </recommendedName>
    <domain>
        <recommendedName>
            <fullName evidence="13">Protein DETOXIFICATION</fullName>
        </recommendedName>
        <alternativeName>
            <fullName evidence="13">Multidrug and toxic compound extrusion protein</fullName>
        </alternativeName>
    </domain>
    <domain>
        <recommendedName>
            <fullName evidence="12">GrpE protein homolog</fullName>
        </recommendedName>
    </domain>
</protein>
<comment type="function">
    <text evidence="12">Essential component of the PAM complex, a complex required for the translocation of transit peptide-containing proteins from the inner membrane into the mitochondrial matrix in an ATP-dependent manner.</text>
</comment>
<comment type="subunit">
    <text evidence="5">Homodimer.</text>
</comment>
<dbReference type="CDD" id="cd00446">
    <property type="entry name" value="GrpE"/>
    <property type="match status" value="1"/>
</dbReference>
<gene>
    <name evidence="16" type="ORF">FPE_LOCUS2210</name>
</gene>
<sequence>MATATLKPTHTAYLSTADNNSAFKPHNNLSYVSFGQKCPLKQFRSLRCTNSSRSNANFPRNLVKKFLLSASNGEPAETQTETQEEDSVLESEPEFEGNLDGAVGVDSDGDTVAEEPASAVVASLNLYREALANNDEAKVADIESFLESVENEKTELERKVATLSEELSYERDRILRISADFHNFRKRTERERLSLISNAQGEVVENLLLVLDNFERAKAQIKVETEGEEKINNSYQSIYKQFVEILVSIGVVQVETVGKPFDPMLHEAIMREESTEFEDGIVLEEYRKGFKLGDRLLRPSMVKVSAGPGPVKPETGEASNKQEVSESNVEGSTESGFTEEYHRSTERAVRSTPEDFGVRAMDNGIQERLLGSGSEGKEVGDLKGKVYEESKKIWKVALPGIIARVASFGTIIVTQSFIGHINSLDLAGYALVQTLSVRFINGILIGMSSATETLCGQAYGARQYHMMGIYLQRSWIVDFITSTILIPIFIFGTPLFRLLGQEESIARSAGYISWWFIPMVYNFVFSLTMQMYLQAQQKNSFVAWISILQLIIHVPLSWLFVNHLNWEVDGAMGALCISSWFVVFGEFAYIFGGWCPQTWTGFSTAAFKDILPVIKLSISSGIMVCLELWYNSILVLLAGYMSNAEVAISAFSICLNINGWEFMVCLGFLGAACVRIANELGRGDAKATKFSIKVLITTSVVIGIFFTVICLIFGNKLGYFFTNDVAVAKTVSDLSFLLAISVLLNSIYPVLSGVSVGAGLQGTVAIINLCSFYLIGIPVGALLGYVAHLQVEGIWIGMNIGVFTQTLALSYMAWKTDWDEQVRLASERLQRWYLKSSEEPKHDNDHA</sequence>
<dbReference type="FunFam" id="3.90.20.20:FF:000006">
    <property type="entry name" value="GrpE protein homolog"/>
    <property type="match status" value="1"/>
</dbReference>
<evidence type="ECO:0000256" key="8">
    <source>
        <dbReference type="ARBA" id="ARBA00022989"/>
    </source>
</evidence>
<evidence type="ECO:0000256" key="3">
    <source>
        <dbReference type="ARBA" id="ARBA00009054"/>
    </source>
</evidence>
<feature type="compositionally biased region" description="Polar residues" evidence="15">
    <location>
        <begin position="317"/>
        <end position="336"/>
    </location>
</feature>
<feature type="transmembrane region" description="Helical" evidence="13">
    <location>
        <begin position="763"/>
        <end position="787"/>
    </location>
</feature>
<evidence type="ECO:0000256" key="12">
    <source>
        <dbReference type="RuleBase" id="RU000640"/>
    </source>
</evidence>
<feature type="compositionally biased region" description="Basic and acidic residues" evidence="15">
    <location>
        <begin position="339"/>
        <end position="352"/>
    </location>
</feature>
<dbReference type="InterPro" id="IPR002528">
    <property type="entry name" value="MATE_fam"/>
</dbReference>
<evidence type="ECO:0000256" key="7">
    <source>
        <dbReference type="ARBA" id="ARBA00022692"/>
    </source>
</evidence>
<comment type="caution">
    <text evidence="13">Lacks conserved residue(s) required for the propagation of feature annotation.</text>
</comment>
<organism evidence="16 17">
    <name type="scientific">Fraxinus pennsylvanica</name>
    <dbReference type="NCBI Taxonomy" id="56036"/>
    <lineage>
        <taxon>Eukaryota</taxon>
        <taxon>Viridiplantae</taxon>
        <taxon>Streptophyta</taxon>
        <taxon>Embryophyta</taxon>
        <taxon>Tracheophyta</taxon>
        <taxon>Spermatophyta</taxon>
        <taxon>Magnoliopsida</taxon>
        <taxon>eudicotyledons</taxon>
        <taxon>Gunneridae</taxon>
        <taxon>Pentapetalae</taxon>
        <taxon>asterids</taxon>
        <taxon>lamiids</taxon>
        <taxon>Lamiales</taxon>
        <taxon>Oleaceae</taxon>
        <taxon>Oleeae</taxon>
        <taxon>Fraxinus</taxon>
    </lineage>
</organism>
<keyword evidence="7 13" id="KW-0812">Transmembrane</keyword>
<keyword evidence="12" id="KW-0496">Mitochondrion</keyword>